<protein>
    <submittedName>
        <fullName evidence="8">Alcohol dehydrogenase</fullName>
    </submittedName>
</protein>
<dbReference type="SUPFAM" id="SSF50129">
    <property type="entry name" value="GroES-like"/>
    <property type="match status" value="1"/>
</dbReference>
<accession>A0A411YKB7</accession>
<dbReference type="Proteomes" id="UP000291469">
    <property type="component" value="Chromosome"/>
</dbReference>
<sequence length="346" mass="36919">MKAIVYHGAGDRRWEEVPDPKVQDSTDAIVRVDAVTICGTDLHILKGDVPAVTEGRILGHEAVGTVTEVGSSVSTVQPGDRVLVSCITSCGRCRYCREGMYSQCQGGGGWLLGHLIDGTQAEYVRVPFADTSTHPVPEGVSDEETLMLADILPTGYEIGVRYGEVSPGDTVVVVGAGPIGLAAILGATLYSPARIIAVDLADSRLEAAKRFGADVVLNPERDDVAARVRELTEGLGADVAMEAVGIPATFEQCAEIIRPGGRVANLGVHGTPATLHLETLWIKNVTIRTGLVNTFVTPELLKLLEMGRLDVSRFITHRFRMAEFEEAYDVFAAAEESGALKVVLTP</sequence>
<organism evidence="8 9">
    <name type="scientific">Egibacter rhizosphaerae</name>
    <dbReference type="NCBI Taxonomy" id="1670831"/>
    <lineage>
        <taxon>Bacteria</taxon>
        <taxon>Bacillati</taxon>
        <taxon>Actinomycetota</taxon>
        <taxon>Nitriliruptoria</taxon>
        <taxon>Egibacterales</taxon>
        <taxon>Egibacteraceae</taxon>
        <taxon>Egibacter</taxon>
    </lineage>
</organism>
<gene>
    <name evidence="8" type="ORF">ER308_20075</name>
</gene>
<name>A0A411YKB7_9ACTN</name>
<dbReference type="InterPro" id="IPR013149">
    <property type="entry name" value="ADH-like_C"/>
</dbReference>
<evidence type="ECO:0000256" key="5">
    <source>
        <dbReference type="ARBA" id="ARBA00023002"/>
    </source>
</evidence>
<dbReference type="SMART" id="SM00829">
    <property type="entry name" value="PKS_ER"/>
    <property type="match status" value="1"/>
</dbReference>
<comment type="similarity">
    <text evidence="2 6">Belongs to the zinc-containing alcohol dehydrogenase family.</text>
</comment>
<keyword evidence="3 6" id="KW-0479">Metal-binding</keyword>
<dbReference type="GO" id="GO:0008270">
    <property type="term" value="F:zinc ion binding"/>
    <property type="evidence" value="ECO:0007669"/>
    <property type="project" value="InterPro"/>
</dbReference>
<dbReference type="PANTHER" id="PTHR42813:SF4">
    <property type="entry name" value="NADP-DEPENDENT ISOPROPANOL DEHYDROGENASE"/>
    <property type="match status" value="1"/>
</dbReference>
<dbReference type="InterPro" id="IPR013154">
    <property type="entry name" value="ADH-like_N"/>
</dbReference>
<dbReference type="CDD" id="cd08286">
    <property type="entry name" value="FDH_like_ADH2"/>
    <property type="match status" value="1"/>
</dbReference>
<keyword evidence="5" id="KW-0560">Oxidoreductase</keyword>
<dbReference type="AlphaFoldDB" id="A0A411YKB7"/>
<dbReference type="KEGG" id="erz:ER308_20075"/>
<comment type="cofactor">
    <cofactor evidence="1 6">
        <name>Zn(2+)</name>
        <dbReference type="ChEBI" id="CHEBI:29105"/>
    </cofactor>
</comment>
<dbReference type="InterPro" id="IPR020843">
    <property type="entry name" value="ER"/>
</dbReference>
<dbReference type="InterPro" id="IPR036291">
    <property type="entry name" value="NAD(P)-bd_dom_sf"/>
</dbReference>
<dbReference type="RefSeq" id="WP_131156627.1">
    <property type="nucleotide sequence ID" value="NZ_CP036402.1"/>
</dbReference>
<keyword evidence="9" id="KW-1185">Reference proteome</keyword>
<dbReference type="Pfam" id="PF00107">
    <property type="entry name" value="ADH_zinc_N"/>
    <property type="match status" value="1"/>
</dbReference>
<dbReference type="EMBL" id="CP036402">
    <property type="protein sequence ID" value="QBI21635.1"/>
    <property type="molecule type" value="Genomic_DNA"/>
</dbReference>
<keyword evidence="4 6" id="KW-0862">Zinc</keyword>
<feature type="domain" description="Enoyl reductase (ER)" evidence="7">
    <location>
        <begin position="8"/>
        <end position="344"/>
    </location>
</feature>
<evidence type="ECO:0000256" key="1">
    <source>
        <dbReference type="ARBA" id="ARBA00001947"/>
    </source>
</evidence>
<dbReference type="PROSITE" id="PS00059">
    <property type="entry name" value="ADH_ZINC"/>
    <property type="match status" value="1"/>
</dbReference>
<dbReference type="InterPro" id="IPR011032">
    <property type="entry name" value="GroES-like_sf"/>
</dbReference>
<dbReference type="GO" id="GO:0016491">
    <property type="term" value="F:oxidoreductase activity"/>
    <property type="evidence" value="ECO:0007669"/>
    <property type="project" value="UniProtKB-KW"/>
</dbReference>
<dbReference type="InterPro" id="IPR002328">
    <property type="entry name" value="ADH_Zn_CS"/>
</dbReference>
<reference evidence="8 9" key="1">
    <citation type="submission" date="2019-01" db="EMBL/GenBank/DDBJ databases">
        <title>Egibacter rhizosphaerae EGI 80759T.</title>
        <authorList>
            <person name="Chen D.-D."/>
            <person name="Tian Y."/>
            <person name="Jiao J.-Y."/>
            <person name="Zhang X.-T."/>
            <person name="Zhang Y.-G."/>
            <person name="Zhang Y."/>
            <person name="Xiao M."/>
            <person name="Shu W.-S."/>
            <person name="Li W.-J."/>
        </authorList>
    </citation>
    <scope>NUCLEOTIDE SEQUENCE [LARGE SCALE GENOMIC DNA]</scope>
    <source>
        <strain evidence="8 9">EGI 80759</strain>
    </source>
</reference>
<evidence type="ECO:0000256" key="6">
    <source>
        <dbReference type="RuleBase" id="RU361277"/>
    </source>
</evidence>
<dbReference type="OrthoDB" id="241504at2"/>
<dbReference type="Gene3D" id="3.40.50.720">
    <property type="entry name" value="NAD(P)-binding Rossmann-like Domain"/>
    <property type="match status" value="1"/>
</dbReference>
<dbReference type="SUPFAM" id="SSF51735">
    <property type="entry name" value="NAD(P)-binding Rossmann-fold domains"/>
    <property type="match status" value="1"/>
</dbReference>
<evidence type="ECO:0000256" key="2">
    <source>
        <dbReference type="ARBA" id="ARBA00008072"/>
    </source>
</evidence>
<evidence type="ECO:0000256" key="3">
    <source>
        <dbReference type="ARBA" id="ARBA00022723"/>
    </source>
</evidence>
<proteinExistence type="inferred from homology"/>
<evidence type="ECO:0000313" key="9">
    <source>
        <dbReference type="Proteomes" id="UP000291469"/>
    </source>
</evidence>
<evidence type="ECO:0000256" key="4">
    <source>
        <dbReference type="ARBA" id="ARBA00022833"/>
    </source>
</evidence>
<dbReference type="Pfam" id="PF08240">
    <property type="entry name" value="ADH_N"/>
    <property type="match status" value="1"/>
</dbReference>
<evidence type="ECO:0000259" key="7">
    <source>
        <dbReference type="SMART" id="SM00829"/>
    </source>
</evidence>
<evidence type="ECO:0000313" key="8">
    <source>
        <dbReference type="EMBL" id="QBI21635.1"/>
    </source>
</evidence>
<dbReference type="PANTHER" id="PTHR42813">
    <property type="entry name" value="ZINC-TYPE ALCOHOL DEHYDROGENASE-LIKE"/>
    <property type="match status" value="1"/>
</dbReference>
<dbReference type="Gene3D" id="3.90.180.10">
    <property type="entry name" value="Medium-chain alcohol dehydrogenases, catalytic domain"/>
    <property type="match status" value="1"/>
</dbReference>